<feature type="transmembrane region" description="Helical" evidence="1">
    <location>
        <begin position="108"/>
        <end position="126"/>
    </location>
</feature>
<reference evidence="2" key="1">
    <citation type="submission" date="2019-03" db="EMBL/GenBank/DDBJ databases">
        <title>Single cell metagenomics reveals metabolic interactions within the superorganism composed of flagellate Streblomastix strix and complex community of Bacteroidetes bacteria on its surface.</title>
        <authorList>
            <person name="Treitli S.C."/>
            <person name="Kolisko M."/>
            <person name="Husnik F."/>
            <person name="Keeling P."/>
            <person name="Hampl V."/>
        </authorList>
    </citation>
    <scope>NUCLEOTIDE SEQUENCE</scope>
    <source>
        <strain evidence="2">STM</strain>
    </source>
</reference>
<gene>
    <name evidence="2" type="ORF">EZS27_044094</name>
</gene>
<dbReference type="EMBL" id="SNRY01011657">
    <property type="protein sequence ID" value="KAA6304260.1"/>
    <property type="molecule type" value="Genomic_DNA"/>
</dbReference>
<evidence type="ECO:0000313" key="2">
    <source>
        <dbReference type="EMBL" id="KAA6304260.1"/>
    </source>
</evidence>
<proteinExistence type="predicted"/>
<sequence length="173" mass="19647">NRTSTQSGKIRLADWFNIPLKRKEDIEKRQNAVRELTPLLTLRQDFRIVGLLYKGEATDEKEIADWAKSSAFFRKKTVYRILPILIATIDALLIIVASAGIISFNIPGVVFVAFALSSIIFSKRITKLQVLYGKKLQILTTYARLIRIIEGMKPQSELLKQVKALVEDEKQSA</sequence>
<protein>
    <submittedName>
        <fullName evidence="2">DNA mismatch repair protein MutS</fullName>
    </submittedName>
</protein>
<dbReference type="Gene3D" id="1.10.1420.10">
    <property type="match status" value="1"/>
</dbReference>
<dbReference type="InterPro" id="IPR036187">
    <property type="entry name" value="DNA_mismatch_repair_MutS_sf"/>
</dbReference>
<feature type="transmembrane region" description="Helical" evidence="1">
    <location>
        <begin position="78"/>
        <end position="102"/>
    </location>
</feature>
<comment type="caution">
    <text evidence="2">The sequence shown here is derived from an EMBL/GenBank/DDBJ whole genome shotgun (WGS) entry which is preliminary data.</text>
</comment>
<keyword evidence="1" id="KW-0812">Transmembrane</keyword>
<name>A0A5J4P5C8_9ZZZZ</name>
<dbReference type="AlphaFoldDB" id="A0A5J4P5C8"/>
<feature type="non-terminal residue" evidence="2">
    <location>
        <position position="173"/>
    </location>
</feature>
<evidence type="ECO:0000256" key="1">
    <source>
        <dbReference type="SAM" id="Phobius"/>
    </source>
</evidence>
<keyword evidence="1" id="KW-0472">Membrane</keyword>
<accession>A0A5J4P5C8</accession>
<organism evidence="2">
    <name type="scientific">termite gut metagenome</name>
    <dbReference type="NCBI Taxonomy" id="433724"/>
    <lineage>
        <taxon>unclassified sequences</taxon>
        <taxon>metagenomes</taxon>
        <taxon>organismal metagenomes</taxon>
    </lineage>
</organism>
<feature type="non-terminal residue" evidence="2">
    <location>
        <position position="1"/>
    </location>
</feature>
<keyword evidence="1" id="KW-1133">Transmembrane helix</keyword>
<dbReference type="SUPFAM" id="SSF48334">
    <property type="entry name" value="DNA repair protein MutS, domain III"/>
    <property type="match status" value="1"/>
</dbReference>